<evidence type="ECO:0000256" key="3">
    <source>
        <dbReference type="ARBA" id="ARBA00022692"/>
    </source>
</evidence>
<accession>A0ABS5EW17</accession>
<evidence type="ECO:0000256" key="5">
    <source>
        <dbReference type="ARBA" id="ARBA00023136"/>
    </source>
</evidence>
<evidence type="ECO:0000256" key="4">
    <source>
        <dbReference type="ARBA" id="ARBA00022989"/>
    </source>
</evidence>
<dbReference type="InterPro" id="IPR032816">
    <property type="entry name" value="VTT_dom"/>
</dbReference>
<sequence length="205" mass="22636">MVDWVIRTVGDFGLPGVFFLMFLENLFPPIPSEVIMPLAGFASAQGKMSFVGAVVAGVLGTLVGNAVWYELARRIGADRIRPLVERYGKWFAITGEDMREAEQVLRKYGPVALSFGRLLPGIRTLISVPAGLVHIPRPVFYFWTALGTAVWLVFLASLGLLLEDHYAEVDSYVEPLGYVVVALVVGGYALHLLRAWRRSRARSQG</sequence>
<keyword evidence="2" id="KW-1003">Cell membrane</keyword>
<keyword evidence="3 6" id="KW-0812">Transmembrane</keyword>
<reference evidence="9" key="1">
    <citation type="journal article" date="2021" name="Syst. Appl. Microbiol.">
        <title>Roseomonas hellenica sp. nov., isolated from roots of wild-growing Alkanna tinctoria.</title>
        <authorList>
            <person name="Rat A."/>
            <person name="Naranjo H.D."/>
            <person name="Lebbe L."/>
            <person name="Cnockaert M."/>
            <person name="Krigas N."/>
            <person name="Grigoriadou K."/>
            <person name="Maloupa E."/>
            <person name="Willems A."/>
        </authorList>
    </citation>
    <scope>NUCLEOTIDE SEQUENCE [LARGE SCALE GENOMIC DNA]</scope>
    <source>
        <strain evidence="9">LMG 31523</strain>
    </source>
</reference>
<name>A0ABS5EW17_9PROT</name>
<keyword evidence="9" id="KW-1185">Reference proteome</keyword>
<evidence type="ECO:0000256" key="1">
    <source>
        <dbReference type="ARBA" id="ARBA00004651"/>
    </source>
</evidence>
<evidence type="ECO:0000313" key="9">
    <source>
        <dbReference type="Proteomes" id="UP001196870"/>
    </source>
</evidence>
<proteinExistence type="predicted"/>
<dbReference type="PANTHER" id="PTHR42709">
    <property type="entry name" value="ALKALINE PHOSPHATASE LIKE PROTEIN"/>
    <property type="match status" value="1"/>
</dbReference>
<feature type="transmembrane region" description="Helical" evidence="6">
    <location>
        <begin position="176"/>
        <end position="196"/>
    </location>
</feature>
<dbReference type="EMBL" id="JAAGBB010000009">
    <property type="protein sequence ID" value="MBR0664492.1"/>
    <property type="molecule type" value="Genomic_DNA"/>
</dbReference>
<feature type="domain" description="VTT" evidence="7">
    <location>
        <begin position="30"/>
        <end position="159"/>
    </location>
</feature>
<feature type="transmembrane region" description="Helical" evidence="6">
    <location>
        <begin position="12"/>
        <end position="30"/>
    </location>
</feature>
<evidence type="ECO:0000259" key="7">
    <source>
        <dbReference type="Pfam" id="PF09335"/>
    </source>
</evidence>
<dbReference type="Proteomes" id="UP001196870">
    <property type="component" value="Unassembled WGS sequence"/>
</dbReference>
<dbReference type="Pfam" id="PF09335">
    <property type="entry name" value="VTT_dom"/>
    <property type="match status" value="1"/>
</dbReference>
<comment type="caution">
    <text evidence="8">The sequence shown here is derived from an EMBL/GenBank/DDBJ whole genome shotgun (WGS) entry which is preliminary data.</text>
</comment>
<dbReference type="RefSeq" id="WP_211852161.1">
    <property type="nucleotide sequence ID" value="NZ_JAAGBB010000009.1"/>
</dbReference>
<keyword evidence="4 6" id="KW-1133">Transmembrane helix</keyword>
<protein>
    <submittedName>
        <fullName evidence="8">DedA family protein</fullName>
    </submittedName>
</protein>
<keyword evidence="5 6" id="KW-0472">Membrane</keyword>
<feature type="transmembrane region" description="Helical" evidence="6">
    <location>
        <begin position="50"/>
        <end position="71"/>
    </location>
</feature>
<evidence type="ECO:0000256" key="2">
    <source>
        <dbReference type="ARBA" id="ARBA00022475"/>
    </source>
</evidence>
<feature type="transmembrane region" description="Helical" evidence="6">
    <location>
        <begin position="140"/>
        <end position="161"/>
    </location>
</feature>
<dbReference type="PANTHER" id="PTHR42709:SF6">
    <property type="entry name" value="UNDECAPRENYL PHOSPHATE TRANSPORTER A"/>
    <property type="match status" value="1"/>
</dbReference>
<dbReference type="InterPro" id="IPR051311">
    <property type="entry name" value="DedA_domain"/>
</dbReference>
<evidence type="ECO:0000313" key="8">
    <source>
        <dbReference type="EMBL" id="MBR0664492.1"/>
    </source>
</evidence>
<gene>
    <name evidence="8" type="ORF">GXW71_09025</name>
</gene>
<organism evidence="8 9">
    <name type="scientific">Plastoroseomonas hellenica</name>
    <dbReference type="NCBI Taxonomy" id="2687306"/>
    <lineage>
        <taxon>Bacteria</taxon>
        <taxon>Pseudomonadati</taxon>
        <taxon>Pseudomonadota</taxon>
        <taxon>Alphaproteobacteria</taxon>
        <taxon>Acetobacterales</taxon>
        <taxon>Acetobacteraceae</taxon>
        <taxon>Plastoroseomonas</taxon>
    </lineage>
</organism>
<comment type="subcellular location">
    <subcellularLocation>
        <location evidence="1">Cell membrane</location>
        <topology evidence="1">Multi-pass membrane protein</topology>
    </subcellularLocation>
</comment>
<evidence type="ECO:0000256" key="6">
    <source>
        <dbReference type="SAM" id="Phobius"/>
    </source>
</evidence>